<evidence type="ECO:0000256" key="13">
    <source>
        <dbReference type="ARBA" id="ARBA00023125"/>
    </source>
</evidence>
<keyword evidence="14 17" id="KW-0234">DNA repair</keyword>
<evidence type="ECO:0000256" key="2">
    <source>
        <dbReference type="ARBA" id="ARBA00004123"/>
    </source>
</evidence>
<dbReference type="Gene3D" id="3.30.40.10">
    <property type="entry name" value="Zinc/RING finger domain, C3HC4 (zinc finger)"/>
    <property type="match status" value="1"/>
</dbReference>
<feature type="region of interest" description="Disordered" evidence="18">
    <location>
        <begin position="447"/>
        <end position="476"/>
    </location>
</feature>
<dbReference type="PANTHER" id="PTHR14134">
    <property type="entry name" value="E3 UBIQUITIN-PROTEIN LIGASE RAD18"/>
    <property type="match status" value="1"/>
</dbReference>
<dbReference type="PROSITE" id="PS50089">
    <property type="entry name" value="ZF_RING_2"/>
    <property type="match status" value="1"/>
</dbReference>
<dbReference type="EMBL" id="JAUTXT010000079">
    <property type="protein sequence ID" value="KAK3669561.1"/>
    <property type="molecule type" value="Genomic_DNA"/>
</dbReference>
<evidence type="ECO:0000256" key="10">
    <source>
        <dbReference type="ARBA" id="ARBA00022771"/>
    </source>
</evidence>
<comment type="similarity">
    <text evidence="4 17">Belongs to the RAD18 family.</text>
</comment>
<evidence type="ECO:0000256" key="6">
    <source>
        <dbReference type="ARBA" id="ARBA00015551"/>
    </source>
</evidence>
<dbReference type="NCBIfam" id="TIGR00599">
    <property type="entry name" value="rad18"/>
    <property type="match status" value="1"/>
</dbReference>
<keyword evidence="10 16" id="KW-0863">Zinc-finger</keyword>
<dbReference type="Proteomes" id="UP001274830">
    <property type="component" value="Unassembled WGS sequence"/>
</dbReference>
<dbReference type="SMART" id="SM00184">
    <property type="entry name" value="RING"/>
    <property type="match status" value="1"/>
</dbReference>
<evidence type="ECO:0000256" key="16">
    <source>
        <dbReference type="PROSITE-ProRule" id="PRU00175"/>
    </source>
</evidence>
<evidence type="ECO:0000256" key="1">
    <source>
        <dbReference type="ARBA" id="ARBA00000900"/>
    </source>
</evidence>
<dbReference type="GO" id="GO:0006281">
    <property type="term" value="P:DNA repair"/>
    <property type="evidence" value="ECO:0007669"/>
    <property type="project" value="UniProtKB-KW"/>
</dbReference>
<dbReference type="GO" id="GO:0097505">
    <property type="term" value="C:Rad6-Rad18 complex"/>
    <property type="evidence" value="ECO:0007669"/>
    <property type="project" value="TreeGrafter"/>
</dbReference>
<comment type="function">
    <text evidence="17">E3 RING-finger protein, member of the UBC2/RAD6 epistasis group. Associates to the E2 ubiquitin conjugating enzyme UBC2/RAD6 to form the UBC2-RAD18 ubiquitin ligase complex involved in postreplicative repair (PRR) of damaged DNA.</text>
</comment>
<evidence type="ECO:0000256" key="7">
    <source>
        <dbReference type="ARBA" id="ARBA00022679"/>
    </source>
</evidence>
<keyword evidence="11 17" id="KW-0833">Ubl conjugation pathway</keyword>
<feature type="domain" description="RING-type" evidence="19">
    <location>
        <begin position="46"/>
        <end position="84"/>
    </location>
</feature>
<feature type="compositionally biased region" description="Basic and acidic residues" evidence="18">
    <location>
        <begin position="367"/>
        <end position="376"/>
    </location>
</feature>
<dbReference type="GO" id="GO:0005634">
    <property type="term" value="C:nucleus"/>
    <property type="evidence" value="ECO:0007669"/>
    <property type="project" value="UniProtKB-SubCell"/>
</dbReference>
<feature type="region of interest" description="Disordered" evidence="18">
    <location>
        <begin position="352"/>
        <end position="412"/>
    </location>
</feature>
<dbReference type="GO" id="GO:0003697">
    <property type="term" value="F:single-stranded DNA binding"/>
    <property type="evidence" value="ECO:0007669"/>
    <property type="project" value="UniProtKB-UniRule"/>
</dbReference>
<accession>A0AAE0WF09</accession>
<dbReference type="InterPro" id="IPR003034">
    <property type="entry name" value="SAP_dom"/>
</dbReference>
<evidence type="ECO:0000313" key="21">
    <source>
        <dbReference type="EMBL" id="KAK3669561.1"/>
    </source>
</evidence>
<feature type="region of interest" description="Disordered" evidence="18">
    <location>
        <begin position="306"/>
        <end position="328"/>
    </location>
</feature>
<dbReference type="Pfam" id="PF13923">
    <property type="entry name" value="zf-C3HC4_2"/>
    <property type="match status" value="1"/>
</dbReference>
<keyword evidence="7 17" id="KW-0808">Transferase</keyword>
<evidence type="ECO:0000256" key="18">
    <source>
        <dbReference type="SAM" id="MobiDB-lite"/>
    </source>
</evidence>
<gene>
    <name evidence="21" type="primary">RAD18</name>
    <name evidence="21" type="ORF">LTR78_010561</name>
</gene>
<keyword evidence="12 17" id="KW-0862">Zinc</keyword>
<dbReference type="InterPro" id="IPR013083">
    <property type="entry name" value="Znf_RING/FYVE/PHD"/>
</dbReference>
<feature type="domain" description="SAP" evidence="20">
    <location>
        <begin position="251"/>
        <end position="285"/>
    </location>
</feature>
<keyword evidence="8 17" id="KW-0479">Metal-binding</keyword>
<feature type="region of interest" description="Disordered" evidence="18">
    <location>
        <begin position="120"/>
        <end position="187"/>
    </location>
</feature>
<evidence type="ECO:0000256" key="15">
    <source>
        <dbReference type="ARBA" id="ARBA00023242"/>
    </source>
</evidence>
<keyword evidence="15 17" id="KW-0539">Nucleus</keyword>
<dbReference type="AlphaFoldDB" id="A0AAE0WF09"/>
<evidence type="ECO:0000256" key="17">
    <source>
        <dbReference type="RuleBase" id="RU368093"/>
    </source>
</evidence>
<dbReference type="GO" id="GO:0008270">
    <property type="term" value="F:zinc ion binding"/>
    <property type="evidence" value="ECO:0007669"/>
    <property type="project" value="UniProtKB-KW"/>
</dbReference>
<dbReference type="FunFam" id="3.30.40.10:FF:000172">
    <property type="entry name" value="E3 ubiquitin-protein ligase RAD18"/>
    <property type="match status" value="1"/>
</dbReference>
<evidence type="ECO:0000259" key="19">
    <source>
        <dbReference type="PROSITE" id="PS50089"/>
    </source>
</evidence>
<evidence type="ECO:0000256" key="3">
    <source>
        <dbReference type="ARBA" id="ARBA00004906"/>
    </source>
</evidence>
<dbReference type="SMART" id="SM00513">
    <property type="entry name" value="SAP"/>
    <property type="match status" value="1"/>
</dbReference>
<comment type="subcellular location">
    <subcellularLocation>
        <location evidence="2 17">Nucleus</location>
    </subcellularLocation>
</comment>
<name>A0AAE0WF09_9PEZI</name>
<dbReference type="GO" id="GO:0006301">
    <property type="term" value="P:DNA damage tolerance"/>
    <property type="evidence" value="ECO:0007669"/>
    <property type="project" value="InterPro"/>
</dbReference>
<organism evidence="21 22">
    <name type="scientific">Recurvomyces mirabilis</name>
    <dbReference type="NCBI Taxonomy" id="574656"/>
    <lineage>
        <taxon>Eukaryota</taxon>
        <taxon>Fungi</taxon>
        <taxon>Dikarya</taxon>
        <taxon>Ascomycota</taxon>
        <taxon>Pezizomycotina</taxon>
        <taxon>Dothideomycetes</taxon>
        <taxon>Dothideomycetidae</taxon>
        <taxon>Mycosphaerellales</taxon>
        <taxon>Teratosphaeriaceae</taxon>
        <taxon>Recurvomyces</taxon>
    </lineage>
</organism>
<feature type="region of interest" description="Disordered" evidence="18">
    <location>
        <begin position="491"/>
        <end position="529"/>
    </location>
</feature>
<dbReference type="InterPro" id="IPR004580">
    <property type="entry name" value="Rad18_fungi"/>
</dbReference>
<protein>
    <recommendedName>
        <fullName evidence="6 17">Postreplication repair E3 ubiquitin-protein ligase RAD18</fullName>
        <ecNumber evidence="5 17">2.3.2.27</ecNumber>
    </recommendedName>
    <alternativeName>
        <fullName evidence="17">RING-type E3 ubiquitin transferase RAD18</fullName>
    </alternativeName>
</protein>
<dbReference type="SUPFAM" id="SSF57850">
    <property type="entry name" value="RING/U-box"/>
    <property type="match status" value="1"/>
</dbReference>
<evidence type="ECO:0000313" key="22">
    <source>
        <dbReference type="Proteomes" id="UP001274830"/>
    </source>
</evidence>
<evidence type="ECO:0000256" key="5">
    <source>
        <dbReference type="ARBA" id="ARBA00012483"/>
    </source>
</evidence>
<proteinExistence type="inferred from homology"/>
<dbReference type="PANTHER" id="PTHR14134:SF2">
    <property type="entry name" value="E3 UBIQUITIN-PROTEIN LIGASE RAD18"/>
    <property type="match status" value="1"/>
</dbReference>
<feature type="compositionally biased region" description="Polar residues" evidence="18">
    <location>
        <begin position="385"/>
        <end position="409"/>
    </location>
</feature>
<comment type="pathway">
    <text evidence="3 17">Protein modification; protein ubiquitination.</text>
</comment>
<evidence type="ECO:0000256" key="8">
    <source>
        <dbReference type="ARBA" id="ARBA00022723"/>
    </source>
</evidence>
<evidence type="ECO:0000256" key="11">
    <source>
        <dbReference type="ARBA" id="ARBA00022786"/>
    </source>
</evidence>
<evidence type="ECO:0000256" key="12">
    <source>
        <dbReference type="ARBA" id="ARBA00022833"/>
    </source>
</evidence>
<dbReference type="PROSITE" id="PS00518">
    <property type="entry name" value="ZF_RING_1"/>
    <property type="match status" value="1"/>
</dbReference>
<comment type="caution">
    <text evidence="21">The sequence shown here is derived from an EMBL/GenBank/DDBJ whole genome shotgun (WGS) entry which is preliminary data.</text>
</comment>
<evidence type="ECO:0000256" key="4">
    <source>
        <dbReference type="ARBA" id="ARBA00009506"/>
    </source>
</evidence>
<sequence>MWHSLDDNDNAAAATTMEISGDIPDSTDWLNTPLKDFAQLENVLHCQICKEFYNCPMLTSCSHSFCSKCIRSSLSADGRCPACRTVDQASKLRNNWALEEVVATFLAARPKAISVARREQEQAQYSSRPGKRKRVVLDSDEVEESSRTTRSKSRKMAASQTSNPDVVDVDDSEGDDGAYEPEAVPDDGLVECPLGCGKRMKVEQVEPHLDRCDEEKELAQKANSRKSATLANRTIDRQSPRPQDRLAELNYSLLREQPMRKKLEELGIPGWGSKQLMVRRHTEWVNLWNANCDSTQPRTKRELLHDLDSWERTQGGKAPTASNMSTNIMRKDFDGDGWANKNKDEFSRLIADARRKKSNPESTPDQSKVDTGDEFAKPALDGDENSSPHFDSAGTNPPTSQKQSSSPYANNPDAMASIREKVEAANAGRHIEPLMNQGFENTALNATKDSTSSQPAHAHTSVLNPATPSVPGTENKAMMSDGFRQVREVSNDEHAVNQRTGSPARKVPMFELPSEPVNDIDGAGDGTHV</sequence>
<keyword evidence="22" id="KW-1185">Reference proteome</keyword>
<comment type="catalytic activity">
    <reaction evidence="1 17">
        <text>S-ubiquitinyl-[E2 ubiquitin-conjugating enzyme]-L-cysteine + [acceptor protein]-L-lysine = [E2 ubiquitin-conjugating enzyme]-L-cysteine + N(6)-ubiquitinyl-[acceptor protein]-L-lysine.</text>
        <dbReference type="EC" id="2.3.2.27"/>
    </reaction>
</comment>
<keyword evidence="13 17" id="KW-0238">DNA-binding</keyword>
<evidence type="ECO:0000256" key="14">
    <source>
        <dbReference type="ARBA" id="ARBA00023204"/>
    </source>
</evidence>
<dbReference type="GO" id="GO:0006513">
    <property type="term" value="P:protein monoubiquitination"/>
    <property type="evidence" value="ECO:0007669"/>
    <property type="project" value="InterPro"/>
</dbReference>
<evidence type="ECO:0000256" key="9">
    <source>
        <dbReference type="ARBA" id="ARBA00022763"/>
    </source>
</evidence>
<dbReference type="PROSITE" id="PS50800">
    <property type="entry name" value="SAP"/>
    <property type="match status" value="1"/>
</dbReference>
<feature type="compositionally biased region" description="Polar residues" evidence="18">
    <location>
        <begin position="447"/>
        <end position="472"/>
    </location>
</feature>
<dbReference type="InterPro" id="IPR017907">
    <property type="entry name" value="Znf_RING_CS"/>
</dbReference>
<dbReference type="InterPro" id="IPR001841">
    <property type="entry name" value="Znf_RING"/>
</dbReference>
<comment type="subunit">
    <text evidence="17">Interacts with E2 UBC2, forming a complex with ubiquitin ligase activity.</text>
</comment>
<feature type="compositionally biased region" description="Acidic residues" evidence="18">
    <location>
        <begin position="167"/>
        <end position="187"/>
    </location>
</feature>
<dbReference type="GO" id="GO:0061630">
    <property type="term" value="F:ubiquitin protein ligase activity"/>
    <property type="evidence" value="ECO:0007669"/>
    <property type="project" value="UniProtKB-UniRule"/>
</dbReference>
<evidence type="ECO:0000259" key="20">
    <source>
        <dbReference type="PROSITE" id="PS50800"/>
    </source>
</evidence>
<keyword evidence="9 17" id="KW-0227">DNA damage</keyword>
<dbReference type="InterPro" id="IPR039577">
    <property type="entry name" value="Rad18"/>
</dbReference>
<reference evidence="21" key="1">
    <citation type="submission" date="2023-07" db="EMBL/GenBank/DDBJ databases">
        <title>Black Yeasts Isolated from many extreme environments.</title>
        <authorList>
            <person name="Coleine C."/>
            <person name="Stajich J.E."/>
            <person name="Selbmann L."/>
        </authorList>
    </citation>
    <scope>NUCLEOTIDE SEQUENCE</scope>
    <source>
        <strain evidence="21">CCFEE 5485</strain>
    </source>
</reference>
<dbReference type="EC" id="2.3.2.27" evidence="5 17"/>
<keyword evidence="21" id="KW-0012">Acyltransferase</keyword>